<evidence type="ECO:0000256" key="1">
    <source>
        <dbReference type="SAM" id="MobiDB-lite"/>
    </source>
</evidence>
<dbReference type="SUPFAM" id="SSF47473">
    <property type="entry name" value="EF-hand"/>
    <property type="match status" value="1"/>
</dbReference>
<organism evidence="2 3">
    <name type="scientific">Tritrichomonas musculus</name>
    <dbReference type="NCBI Taxonomy" id="1915356"/>
    <lineage>
        <taxon>Eukaryota</taxon>
        <taxon>Metamonada</taxon>
        <taxon>Parabasalia</taxon>
        <taxon>Tritrichomonadida</taxon>
        <taxon>Tritrichomonadidae</taxon>
        <taxon>Tritrichomonas</taxon>
    </lineage>
</organism>
<comment type="caution">
    <text evidence="2">The sequence shown here is derived from an EMBL/GenBank/DDBJ whole genome shotgun (WGS) entry which is preliminary data.</text>
</comment>
<sequence length="475" mass="53803">MSRAGKLASQLRKTIFDLADNNKKRWSHFTGDAPLTFERFSQRLIEYKITKNPDDASNVWKIFKCSGREMQFRDFICFLQNDDIVDNEDEQENEQPSGGARRTAITPTASLYAHRRDLIDHFLQLDPNADGYITQRQLSDYVVTNQIVNSPQDLKPILSRVTSGNMTNQINYFQLMYEISQCQNDFELATNQNNRSNASSPFDKPDRVPSAGGRGSLDPSIFGETTSQNQQQNPRSGARKELDDSIFGELSPKKQQNDQQNVSYARNNLDPAIFGEKVEKVNVPEQPSIPLDLSNAKDCTDYNPDQTISLISRIANGKFKTVRDCFQTWRGQRDRLTWDDIYRGMVNDAKIEVSPEVVESLVEQYGGELTMSSFTRFVSDGARLNAPEPVRAAPAPLTERDILLNKIAAGLKGKPSWEVSIKNSKNALDLVRNLKKFGINLKSEELRGTFEELGMKKIIDEIKHRQAPPKKRGAK</sequence>
<feature type="compositionally biased region" description="Polar residues" evidence="1">
    <location>
        <begin position="223"/>
        <end position="235"/>
    </location>
</feature>
<dbReference type="EMBL" id="JAPFFF010000030">
    <property type="protein sequence ID" value="KAK8845889.1"/>
    <property type="molecule type" value="Genomic_DNA"/>
</dbReference>
<protein>
    <recommendedName>
        <fullName evidence="4">EF-hand domain-containing protein</fullName>
    </recommendedName>
</protein>
<accession>A0ABR2HFV1</accession>
<evidence type="ECO:0000313" key="2">
    <source>
        <dbReference type="EMBL" id="KAK8845889.1"/>
    </source>
</evidence>
<proteinExistence type="predicted"/>
<feature type="region of interest" description="Disordered" evidence="1">
    <location>
        <begin position="192"/>
        <end position="241"/>
    </location>
</feature>
<reference evidence="2 3" key="1">
    <citation type="submission" date="2024-04" db="EMBL/GenBank/DDBJ databases">
        <title>Tritrichomonas musculus Genome.</title>
        <authorList>
            <person name="Alves-Ferreira E."/>
            <person name="Grigg M."/>
            <person name="Lorenzi H."/>
            <person name="Galac M."/>
        </authorList>
    </citation>
    <scope>NUCLEOTIDE SEQUENCE [LARGE SCALE GENOMIC DNA]</scope>
    <source>
        <strain evidence="2 3">EAF2021</strain>
    </source>
</reference>
<keyword evidence="3" id="KW-1185">Reference proteome</keyword>
<evidence type="ECO:0008006" key="4">
    <source>
        <dbReference type="Google" id="ProtNLM"/>
    </source>
</evidence>
<dbReference type="InterPro" id="IPR011992">
    <property type="entry name" value="EF-hand-dom_pair"/>
</dbReference>
<gene>
    <name evidence="2" type="ORF">M9Y10_020817</name>
</gene>
<name>A0ABR2HFV1_9EUKA</name>
<dbReference type="Proteomes" id="UP001470230">
    <property type="component" value="Unassembled WGS sequence"/>
</dbReference>
<evidence type="ECO:0000313" key="3">
    <source>
        <dbReference type="Proteomes" id="UP001470230"/>
    </source>
</evidence>